<proteinExistence type="predicted"/>
<reference evidence="1" key="1">
    <citation type="submission" date="2014-09" db="EMBL/GenBank/DDBJ databases">
        <authorList>
            <person name="Magalhaes I.L.F."/>
            <person name="Oliveira U."/>
            <person name="Santos F.R."/>
            <person name="Vidigal T.H.D.A."/>
            <person name="Brescovit A.D."/>
            <person name="Santos A.J."/>
        </authorList>
    </citation>
    <scope>NUCLEOTIDE SEQUENCE</scope>
    <source>
        <tissue evidence="1">Shoot tissue taken approximately 20 cm above the soil surface</tissue>
    </source>
</reference>
<accession>A0A0A9GIE9</accession>
<evidence type="ECO:0000313" key="1">
    <source>
        <dbReference type="EMBL" id="JAE24252.1"/>
    </source>
</evidence>
<dbReference type="AlphaFoldDB" id="A0A0A9GIE9"/>
<dbReference type="EMBL" id="GBRH01173644">
    <property type="protein sequence ID" value="JAE24252.1"/>
    <property type="molecule type" value="Transcribed_RNA"/>
</dbReference>
<name>A0A0A9GIE9_ARUDO</name>
<protein>
    <submittedName>
        <fullName evidence="1">Uncharacterized protein</fullName>
    </submittedName>
</protein>
<organism evidence="1">
    <name type="scientific">Arundo donax</name>
    <name type="common">Giant reed</name>
    <name type="synonym">Donax arundinaceus</name>
    <dbReference type="NCBI Taxonomy" id="35708"/>
    <lineage>
        <taxon>Eukaryota</taxon>
        <taxon>Viridiplantae</taxon>
        <taxon>Streptophyta</taxon>
        <taxon>Embryophyta</taxon>
        <taxon>Tracheophyta</taxon>
        <taxon>Spermatophyta</taxon>
        <taxon>Magnoliopsida</taxon>
        <taxon>Liliopsida</taxon>
        <taxon>Poales</taxon>
        <taxon>Poaceae</taxon>
        <taxon>PACMAD clade</taxon>
        <taxon>Arundinoideae</taxon>
        <taxon>Arundineae</taxon>
        <taxon>Arundo</taxon>
    </lineage>
</organism>
<sequence>MIRWIYTICSNKSFPAPITLGKCLFIR</sequence>
<reference evidence="1" key="2">
    <citation type="journal article" date="2015" name="Data Brief">
        <title>Shoot transcriptome of the giant reed, Arundo donax.</title>
        <authorList>
            <person name="Barrero R.A."/>
            <person name="Guerrero F.D."/>
            <person name="Moolhuijzen P."/>
            <person name="Goolsby J.A."/>
            <person name="Tidwell J."/>
            <person name="Bellgard S.E."/>
            <person name="Bellgard M.I."/>
        </authorList>
    </citation>
    <scope>NUCLEOTIDE SEQUENCE</scope>
    <source>
        <tissue evidence="1">Shoot tissue taken approximately 20 cm above the soil surface</tissue>
    </source>
</reference>